<keyword evidence="2" id="KW-0697">Rotamase</keyword>
<dbReference type="RefSeq" id="WP_103933880.1">
    <property type="nucleotide sequence ID" value="NZ_FNVA01000005.1"/>
</dbReference>
<feature type="signal peptide" evidence="4">
    <location>
        <begin position="1"/>
        <end position="19"/>
    </location>
</feature>
<evidence type="ECO:0000313" key="6">
    <source>
        <dbReference type="EMBL" id="SEG45477.1"/>
    </source>
</evidence>
<dbReference type="Gene3D" id="2.40.100.10">
    <property type="entry name" value="Cyclophilin-like"/>
    <property type="match status" value="2"/>
</dbReference>
<feature type="domain" description="PPIase cyclophilin-type" evidence="5">
    <location>
        <begin position="44"/>
        <end position="204"/>
    </location>
</feature>
<accession>A0A1H6ABQ6</accession>
<dbReference type="EC" id="5.2.1.8" evidence="1"/>
<gene>
    <name evidence="6" type="ORF">SAMN05421819_3018</name>
</gene>
<evidence type="ECO:0000256" key="2">
    <source>
        <dbReference type="ARBA" id="ARBA00023110"/>
    </source>
</evidence>
<keyword evidence="3 6" id="KW-0413">Isomerase</keyword>
<proteinExistence type="predicted"/>
<reference evidence="6 7" key="1">
    <citation type="submission" date="2016-10" db="EMBL/GenBank/DDBJ databases">
        <authorList>
            <person name="de Groot N.N."/>
        </authorList>
    </citation>
    <scope>NUCLEOTIDE SEQUENCE [LARGE SCALE GENOMIC DNA]</scope>
    <source>
        <strain evidence="6 7">DSM 22489</strain>
    </source>
</reference>
<dbReference type="InterPro" id="IPR029000">
    <property type="entry name" value="Cyclophilin-like_dom_sf"/>
</dbReference>
<dbReference type="Proteomes" id="UP000236728">
    <property type="component" value="Unassembled WGS sequence"/>
</dbReference>
<evidence type="ECO:0000313" key="7">
    <source>
        <dbReference type="Proteomes" id="UP000236728"/>
    </source>
</evidence>
<feature type="chain" id="PRO_5009292512" description="peptidylprolyl isomerase" evidence="4">
    <location>
        <begin position="20"/>
        <end position="412"/>
    </location>
</feature>
<name>A0A1H6ABQ6_9BACT</name>
<dbReference type="InterPro" id="IPR044666">
    <property type="entry name" value="Cyclophilin_A-like"/>
</dbReference>
<evidence type="ECO:0000259" key="5">
    <source>
        <dbReference type="PROSITE" id="PS50072"/>
    </source>
</evidence>
<dbReference type="CDD" id="cd00317">
    <property type="entry name" value="cyclophilin"/>
    <property type="match status" value="1"/>
</dbReference>
<dbReference type="PRINTS" id="PR00153">
    <property type="entry name" value="CSAPPISMRASE"/>
</dbReference>
<dbReference type="OrthoDB" id="104965at2"/>
<feature type="domain" description="PPIase cyclophilin-type" evidence="5">
    <location>
        <begin position="247"/>
        <end position="410"/>
    </location>
</feature>
<dbReference type="PANTHER" id="PTHR45625">
    <property type="entry name" value="PEPTIDYL-PROLYL CIS-TRANS ISOMERASE-RELATED"/>
    <property type="match status" value="1"/>
</dbReference>
<evidence type="ECO:0000256" key="4">
    <source>
        <dbReference type="SAM" id="SignalP"/>
    </source>
</evidence>
<dbReference type="AlphaFoldDB" id="A0A1H6ABQ6"/>
<organism evidence="6 7">
    <name type="scientific">Bryocella elongata</name>
    <dbReference type="NCBI Taxonomy" id="863522"/>
    <lineage>
        <taxon>Bacteria</taxon>
        <taxon>Pseudomonadati</taxon>
        <taxon>Acidobacteriota</taxon>
        <taxon>Terriglobia</taxon>
        <taxon>Terriglobales</taxon>
        <taxon>Acidobacteriaceae</taxon>
        <taxon>Bryocella</taxon>
    </lineage>
</organism>
<sequence>MRPSLIATLACLASSSLIAQTHRATASHAAPAHAAPVEPTGPTAVFDTSSGRVVCRLYDKQAPQTVATFLALAKGEKDWTGADGTVRHGKPFYDATQLIGVTDGFRGGDREAFSQGNAGPAVEPEKTGLDTERPGRLVAVVKDGKQNAASFVVLDHTIADFSKRGVVFGQCDDASVTVAADIAHTLLSADNRPLHPVVLRRVAIVAAGQELPPPAPPMEGEADLTIPPLPAPAVPAPDPTGPTAIIETTLGTISCKLFDKEAPIGVANFVALANGTKSFKNPSTGVEVKGRRFYDGLHFGRVIPDFMIQNNDRPFDPKGDHDIGFHFGNEIVPGLSFDRPGRLAYANSGPNTNNTEFFVTEHPIRRLDGSYTIFGQCDDASVKVVEAAARIPRDDHDKPLVPITIKRVTISK</sequence>
<dbReference type="EMBL" id="FNVA01000005">
    <property type="protein sequence ID" value="SEG45477.1"/>
    <property type="molecule type" value="Genomic_DNA"/>
</dbReference>
<keyword evidence="7" id="KW-1185">Reference proteome</keyword>
<dbReference type="Pfam" id="PF00160">
    <property type="entry name" value="Pro_isomerase"/>
    <property type="match status" value="2"/>
</dbReference>
<dbReference type="PANTHER" id="PTHR45625:SF4">
    <property type="entry name" value="PEPTIDYLPROLYL ISOMERASE DOMAIN AND WD REPEAT-CONTAINING PROTEIN 1"/>
    <property type="match status" value="1"/>
</dbReference>
<evidence type="ECO:0000256" key="3">
    <source>
        <dbReference type="ARBA" id="ARBA00023235"/>
    </source>
</evidence>
<keyword evidence="4" id="KW-0732">Signal</keyword>
<dbReference type="SUPFAM" id="SSF50891">
    <property type="entry name" value="Cyclophilin-like"/>
    <property type="match status" value="2"/>
</dbReference>
<protein>
    <recommendedName>
        <fullName evidence="1">peptidylprolyl isomerase</fullName>
        <ecNumber evidence="1">5.2.1.8</ecNumber>
    </recommendedName>
</protein>
<dbReference type="PROSITE" id="PS50072">
    <property type="entry name" value="CSA_PPIASE_2"/>
    <property type="match status" value="2"/>
</dbReference>
<dbReference type="GO" id="GO:0003755">
    <property type="term" value="F:peptidyl-prolyl cis-trans isomerase activity"/>
    <property type="evidence" value="ECO:0007669"/>
    <property type="project" value="UniProtKB-KW"/>
</dbReference>
<evidence type="ECO:0000256" key="1">
    <source>
        <dbReference type="ARBA" id="ARBA00013194"/>
    </source>
</evidence>
<dbReference type="InterPro" id="IPR002130">
    <property type="entry name" value="Cyclophilin-type_PPIase_dom"/>
</dbReference>